<name>A0AAV5M915_9ROSI</name>
<evidence type="ECO:0000256" key="1">
    <source>
        <dbReference type="SAM" id="MobiDB-lite"/>
    </source>
</evidence>
<feature type="compositionally biased region" description="Low complexity" evidence="1">
    <location>
        <begin position="247"/>
        <end position="264"/>
    </location>
</feature>
<organism evidence="2 3">
    <name type="scientific">Rubroshorea leprosula</name>
    <dbReference type="NCBI Taxonomy" id="152421"/>
    <lineage>
        <taxon>Eukaryota</taxon>
        <taxon>Viridiplantae</taxon>
        <taxon>Streptophyta</taxon>
        <taxon>Embryophyta</taxon>
        <taxon>Tracheophyta</taxon>
        <taxon>Spermatophyta</taxon>
        <taxon>Magnoliopsida</taxon>
        <taxon>eudicotyledons</taxon>
        <taxon>Gunneridae</taxon>
        <taxon>Pentapetalae</taxon>
        <taxon>rosids</taxon>
        <taxon>malvids</taxon>
        <taxon>Malvales</taxon>
        <taxon>Dipterocarpaceae</taxon>
        <taxon>Rubroshorea</taxon>
    </lineage>
</organism>
<feature type="region of interest" description="Disordered" evidence="1">
    <location>
        <begin position="1"/>
        <end position="54"/>
    </location>
</feature>
<proteinExistence type="predicted"/>
<dbReference type="EMBL" id="BPVZ01000201">
    <property type="protein sequence ID" value="GKV46035.1"/>
    <property type="molecule type" value="Genomic_DNA"/>
</dbReference>
<evidence type="ECO:0000313" key="3">
    <source>
        <dbReference type="Proteomes" id="UP001054252"/>
    </source>
</evidence>
<feature type="region of interest" description="Disordered" evidence="1">
    <location>
        <begin position="233"/>
        <end position="273"/>
    </location>
</feature>
<feature type="compositionally biased region" description="Basic residues" evidence="1">
    <location>
        <begin position="33"/>
        <end position="45"/>
    </location>
</feature>
<protein>
    <submittedName>
        <fullName evidence="2">Uncharacterized protein</fullName>
    </submittedName>
</protein>
<evidence type="ECO:0000313" key="2">
    <source>
        <dbReference type="EMBL" id="GKV46035.1"/>
    </source>
</evidence>
<accession>A0AAV5M915</accession>
<sequence length="273" mass="30081">MAKGGKQKRTEADEAGNRRGPGRPPLPEEESRRRRNEHSKKSRANKKFERERFEAFVMQPENIDKYEAFKEDYNKRNGESSKKDGTNKSFDVEMLTASSNVASNYEGEFQSSFTWTKPLTAGVMNSTGIGGRIGTPSEPLFPVGDFRSSKFMASASQTAHQSDLAWPKSQKFLQQAQKQHDTCVAKRPSSHGFDQMELQHQMSEMPLQVEVQRSVVAILAQYGLSLQTSAPIVSPAVPHHDPLSRQGTNAAAGSSGGPTTQSSTHNGEVLTLP</sequence>
<comment type="caution">
    <text evidence="2">The sequence shown here is derived from an EMBL/GenBank/DDBJ whole genome shotgun (WGS) entry which is preliminary data.</text>
</comment>
<gene>
    <name evidence="2" type="ORF">SLEP1_g53050</name>
</gene>
<reference evidence="2 3" key="1">
    <citation type="journal article" date="2021" name="Commun. Biol.">
        <title>The genome of Shorea leprosula (Dipterocarpaceae) highlights the ecological relevance of drought in aseasonal tropical rainforests.</title>
        <authorList>
            <person name="Ng K.K.S."/>
            <person name="Kobayashi M.J."/>
            <person name="Fawcett J.A."/>
            <person name="Hatakeyama M."/>
            <person name="Paape T."/>
            <person name="Ng C.H."/>
            <person name="Ang C.C."/>
            <person name="Tnah L.H."/>
            <person name="Lee C.T."/>
            <person name="Nishiyama T."/>
            <person name="Sese J."/>
            <person name="O'Brien M.J."/>
            <person name="Copetti D."/>
            <person name="Mohd Noor M.I."/>
            <person name="Ong R.C."/>
            <person name="Putra M."/>
            <person name="Sireger I.Z."/>
            <person name="Indrioko S."/>
            <person name="Kosugi Y."/>
            <person name="Izuno A."/>
            <person name="Isagi Y."/>
            <person name="Lee S.L."/>
            <person name="Shimizu K.K."/>
        </authorList>
    </citation>
    <scope>NUCLEOTIDE SEQUENCE [LARGE SCALE GENOMIC DNA]</scope>
    <source>
        <strain evidence="2">214</strain>
    </source>
</reference>
<dbReference type="AlphaFoldDB" id="A0AAV5M915"/>
<keyword evidence="3" id="KW-1185">Reference proteome</keyword>
<feature type="compositionally biased region" description="Basic and acidic residues" evidence="1">
    <location>
        <begin position="8"/>
        <end position="17"/>
    </location>
</feature>
<dbReference type="Proteomes" id="UP001054252">
    <property type="component" value="Unassembled WGS sequence"/>
</dbReference>